<name>V4BRG9_LOTGI</name>
<dbReference type="InterPro" id="IPR000276">
    <property type="entry name" value="GPCR_Rhodpsn"/>
</dbReference>
<evidence type="ECO:0000256" key="3">
    <source>
        <dbReference type="ARBA" id="ARBA00022989"/>
    </source>
</evidence>
<evidence type="ECO:0000313" key="7">
    <source>
        <dbReference type="EMBL" id="ESO91469.1"/>
    </source>
</evidence>
<dbReference type="HOGENOM" id="CLU_009579_24_4_1"/>
<dbReference type="InterPro" id="IPR017452">
    <property type="entry name" value="GPCR_Rhodpsn_7TM"/>
</dbReference>
<comment type="subcellular location">
    <subcellularLocation>
        <location evidence="1">Membrane</location>
    </subcellularLocation>
</comment>
<dbReference type="GeneID" id="20230028"/>
<evidence type="ECO:0000256" key="1">
    <source>
        <dbReference type="ARBA" id="ARBA00004370"/>
    </source>
</evidence>
<dbReference type="PRINTS" id="PR00237">
    <property type="entry name" value="GPCRRHODOPSN"/>
</dbReference>
<keyword evidence="8" id="KW-1185">Reference proteome</keyword>
<dbReference type="CTD" id="20230028"/>
<dbReference type="AlphaFoldDB" id="V4BRG9"/>
<keyword evidence="2 5" id="KW-0812">Transmembrane</keyword>
<dbReference type="RefSeq" id="XP_009058157.1">
    <property type="nucleotide sequence ID" value="XM_009059909.1"/>
</dbReference>
<evidence type="ECO:0000256" key="2">
    <source>
        <dbReference type="ARBA" id="ARBA00022692"/>
    </source>
</evidence>
<dbReference type="PANTHER" id="PTHR46273:SF4">
    <property type="entry name" value="AT19640P"/>
    <property type="match status" value="1"/>
</dbReference>
<feature type="transmembrane region" description="Helical" evidence="5">
    <location>
        <begin position="193"/>
        <end position="216"/>
    </location>
</feature>
<dbReference type="EMBL" id="KB202283">
    <property type="protein sequence ID" value="ESO91469.1"/>
    <property type="molecule type" value="Genomic_DNA"/>
</dbReference>
<feature type="transmembrane region" description="Helical" evidence="5">
    <location>
        <begin position="252"/>
        <end position="274"/>
    </location>
</feature>
<feature type="transmembrane region" description="Helical" evidence="5">
    <location>
        <begin position="145"/>
        <end position="166"/>
    </location>
</feature>
<evidence type="ECO:0000313" key="8">
    <source>
        <dbReference type="Proteomes" id="UP000030746"/>
    </source>
</evidence>
<dbReference type="GO" id="GO:0008528">
    <property type="term" value="F:G protein-coupled peptide receptor activity"/>
    <property type="evidence" value="ECO:0007669"/>
    <property type="project" value="InterPro"/>
</dbReference>
<keyword evidence="4 5" id="KW-0472">Membrane</keyword>
<organism evidence="7 8">
    <name type="scientific">Lottia gigantea</name>
    <name type="common">Giant owl limpet</name>
    <dbReference type="NCBI Taxonomy" id="225164"/>
    <lineage>
        <taxon>Eukaryota</taxon>
        <taxon>Metazoa</taxon>
        <taxon>Spiralia</taxon>
        <taxon>Lophotrochozoa</taxon>
        <taxon>Mollusca</taxon>
        <taxon>Gastropoda</taxon>
        <taxon>Patellogastropoda</taxon>
        <taxon>Lottioidea</taxon>
        <taxon>Lottiidae</taxon>
        <taxon>Lottia</taxon>
    </lineage>
</organism>
<gene>
    <name evidence="7" type="ORF">LOTGIDRAFT_105773</name>
</gene>
<feature type="transmembrane region" description="Helical" evidence="5">
    <location>
        <begin position="294"/>
        <end position="310"/>
    </location>
</feature>
<feature type="transmembrane region" description="Helical" evidence="5">
    <location>
        <begin position="26"/>
        <end position="45"/>
    </location>
</feature>
<dbReference type="GO" id="GO:0005886">
    <property type="term" value="C:plasma membrane"/>
    <property type="evidence" value="ECO:0007669"/>
    <property type="project" value="TreeGrafter"/>
</dbReference>
<dbReference type="OMA" id="CHAASDM"/>
<dbReference type="Pfam" id="PF10324">
    <property type="entry name" value="7TM_GPCR_Srw"/>
    <property type="match status" value="1"/>
</dbReference>
<dbReference type="STRING" id="225164.V4BRG9"/>
<dbReference type="PROSITE" id="PS50262">
    <property type="entry name" value="G_PROTEIN_RECEP_F1_2"/>
    <property type="match status" value="1"/>
</dbReference>
<reference evidence="7 8" key="1">
    <citation type="journal article" date="2013" name="Nature">
        <title>Insights into bilaterian evolution from three spiralian genomes.</title>
        <authorList>
            <person name="Simakov O."/>
            <person name="Marletaz F."/>
            <person name="Cho S.J."/>
            <person name="Edsinger-Gonzales E."/>
            <person name="Havlak P."/>
            <person name="Hellsten U."/>
            <person name="Kuo D.H."/>
            <person name="Larsson T."/>
            <person name="Lv J."/>
            <person name="Arendt D."/>
            <person name="Savage R."/>
            <person name="Osoegawa K."/>
            <person name="de Jong P."/>
            <person name="Grimwood J."/>
            <person name="Chapman J.A."/>
            <person name="Shapiro H."/>
            <person name="Aerts A."/>
            <person name="Otillar R.P."/>
            <person name="Terry A.Y."/>
            <person name="Boore J.L."/>
            <person name="Grigoriev I.V."/>
            <person name="Lindberg D.R."/>
            <person name="Seaver E.C."/>
            <person name="Weisblat D.A."/>
            <person name="Putnam N.H."/>
            <person name="Rokhsar D.S."/>
        </authorList>
    </citation>
    <scope>NUCLEOTIDE SEQUENCE [LARGE SCALE GENOMIC DNA]</scope>
</reference>
<protein>
    <recommendedName>
        <fullName evidence="6">G-protein coupled receptors family 1 profile domain-containing protein</fullName>
    </recommendedName>
</protein>
<dbReference type="InterPro" id="IPR053219">
    <property type="entry name" value="GPCR_Dmsr-1"/>
</dbReference>
<dbReference type="SUPFAM" id="SSF81321">
    <property type="entry name" value="Family A G protein-coupled receptor-like"/>
    <property type="match status" value="1"/>
</dbReference>
<dbReference type="PANTHER" id="PTHR46273">
    <property type="entry name" value="MYOSUPPRESSIN RECEPTOR 1, ISOFORM B-RELATED"/>
    <property type="match status" value="1"/>
</dbReference>
<accession>V4BRG9</accession>
<dbReference type="OrthoDB" id="5864054at2759"/>
<evidence type="ECO:0000256" key="4">
    <source>
        <dbReference type="ARBA" id="ARBA00023136"/>
    </source>
</evidence>
<dbReference type="KEGG" id="lgi:LOTGIDRAFT_105773"/>
<evidence type="ECO:0000256" key="5">
    <source>
        <dbReference type="SAM" id="Phobius"/>
    </source>
</evidence>
<feature type="transmembrane region" description="Helical" evidence="5">
    <location>
        <begin position="99"/>
        <end position="125"/>
    </location>
</feature>
<keyword evidence="3 5" id="KW-1133">Transmembrane helix</keyword>
<dbReference type="Proteomes" id="UP000030746">
    <property type="component" value="Unassembled WGS sequence"/>
</dbReference>
<dbReference type="InterPro" id="IPR019427">
    <property type="entry name" value="7TM_GPCR_serpentine_rcpt_Srw"/>
</dbReference>
<evidence type="ECO:0000259" key="6">
    <source>
        <dbReference type="PROSITE" id="PS50262"/>
    </source>
</evidence>
<dbReference type="CDD" id="cd14978">
    <property type="entry name" value="7tmA_FMRFamide_R-like"/>
    <property type="match status" value="1"/>
</dbReference>
<feature type="transmembrane region" description="Helical" evidence="5">
    <location>
        <begin position="57"/>
        <end position="79"/>
    </location>
</feature>
<proteinExistence type="predicted"/>
<feature type="domain" description="G-protein coupled receptors family 1 profile" evidence="6">
    <location>
        <begin position="38"/>
        <end position="307"/>
    </location>
</feature>
<sequence>MDNITDIPNATNLELWANWYRHVHGYAAPIVCIFGVVANILNIVVLTRKNMISPTNVILTGLAVSDGLTMAVYFIYAILSHHIYVNRPTPLTHAQFVMFYAIFSVIAHSISIWLTVALALFRYIFIRCPRRGGKLCSIDRAKLTVVIVSFVTTVVCIPNAVSYQIVDQGNGSSWYVDVKKTTATEIILTRFNFWIQAMLVKLIPCFLLTILSILLVKTMKDAEKRRKKLLSKPMKGSDDPRRPSKTNRTTRMLLAVVILFLVTEIPQGILNLISGIEEDFFDNVYTPLGDLMDILALINNGINFILYCTMSKQFRDTFIKLFLKDLVMDNNRGTYHCTQVTRDTEL</sequence>
<dbReference type="Gene3D" id="1.20.1070.10">
    <property type="entry name" value="Rhodopsin 7-helix transmembrane proteins"/>
    <property type="match status" value="1"/>
</dbReference>